<dbReference type="KEGG" id="stir:DDW44_13925"/>
<organism evidence="1 2">
    <name type="scientific">Streptomyces tirandamycinicus</name>
    <dbReference type="NCBI Taxonomy" id="2174846"/>
    <lineage>
        <taxon>Bacteria</taxon>
        <taxon>Bacillati</taxon>
        <taxon>Actinomycetota</taxon>
        <taxon>Actinomycetes</taxon>
        <taxon>Kitasatosporales</taxon>
        <taxon>Streptomycetaceae</taxon>
        <taxon>Streptomyces</taxon>
    </lineage>
</organism>
<gene>
    <name evidence="1" type="ORF">DDW44_13925</name>
</gene>
<evidence type="ECO:0000313" key="1">
    <source>
        <dbReference type="EMBL" id="AWI29766.1"/>
    </source>
</evidence>
<keyword evidence="2" id="KW-1185">Reference proteome</keyword>
<protein>
    <submittedName>
        <fullName evidence="1">Uncharacterized protein</fullName>
    </submittedName>
</protein>
<dbReference type="Proteomes" id="UP000244900">
    <property type="component" value="Chromosome"/>
</dbReference>
<accession>A0A2S1STP7</accession>
<dbReference type="RefSeq" id="WP_108906647.1">
    <property type="nucleotide sequence ID" value="NZ_CP029188.1"/>
</dbReference>
<sequence>MKPAAHFKDAFTGPGSLARWVGAGMLVTTLAAQHPHLVFDRARAKDLFSMVPNWKFFAPNPAVHDFHYTYRTLDLDGETSEWREIEMIASRKLHQAFWFASRRPEKAVFDICTAILQEAQKGGVRQAQTLSSYQLLVEFIRRTVREEQGEEAVRGFQFAVVRGAGHDRDEEPETLFVSPYTLMKTPTPQALAPA</sequence>
<dbReference type="AlphaFoldDB" id="A0A2S1STP7"/>
<reference evidence="1 2" key="1">
    <citation type="submission" date="2018-05" db="EMBL/GenBank/DDBJ databases">
        <title>Complete genome sequence of sponge-derived Streptomyces sp. HNM0039.</title>
        <authorList>
            <person name="Huang X."/>
            <person name="Zhou S."/>
        </authorList>
    </citation>
    <scope>NUCLEOTIDE SEQUENCE [LARGE SCALE GENOMIC DNA]</scope>
    <source>
        <strain evidence="1 2">HNM0039</strain>
    </source>
</reference>
<name>A0A2S1STP7_9ACTN</name>
<proteinExistence type="predicted"/>
<evidence type="ECO:0000313" key="2">
    <source>
        <dbReference type="Proteomes" id="UP000244900"/>
    </source>
</evidence>
<dbReference type="OrthoDB" id="8565707at2"/>
<dbReference type="EMBL" id="CP029188">
    <property type="protein sequence ID" value="AWI29766.1"/>
    <property type="molecule type" value="Genomic_DNA"/>
</dbReference>